<evidence type="ECO:0000256" key="1">
    <source>
        <dbReference type="SAM" id="MobiDB-lite"/>
    </source>
</evidence>
<sequence length="88" mass="9302">MYIPCYDDKECLPIDRSVDPDLDRYKDTYNGYGGIGDTGGNARGVSELGTGEGRGWGGGAEEGAGVGSGIEEVRTRSLKTLAARLSRD</sequence>
<dbReference type="EMBL" id="JACVVK020000014">
    <property type="protein sequence ID" value="KAK7504708.1"/>
    <property type="molecule type" value="Genomic_DNA"/>
</dbReference>
<comment type="caution">
    <text evidence="2">The sequence shown here is derived from an EMBL/GenBank/DDBJ whole genome shotgun (WGS) entry which is preliminary data.</text>
</comment>
<gene>
    <name evidence="2" type="ORF">BaRGS_00004194</name>
</gene>
<keyword evidence="3" id="KW-1185">Reference proteome</keyword>
<accession>A0ABD0M092</accession>
<dbReference type="AlphaFoldDB" id="A0ABD0M092"/>
<feature type="region of interest" description="Disordered" evidence="1">
    <location>
        <begin position="40"/>
        <end position="69"/>
    </location>
</feature>
<dbReference type="Proteomes" id="UP001519460">
    <property type="component" value="Unassembled WGS sequence"/>
</dbReference>
<protein>
    <submittedName>
        <fullName evidence="2">Uncharacterized protein</fullName>
    </submittedName>
</protein>
<feature type="compositionally biased region" description="Gly residues" evidence="1">
    <location>
        <begin position="50"/>
        <end position="68"/>
    </location>
</feature>
<name>A0ABD0M092_9CAEN</name>
<reference evidence="2 3" key="1">
    <citation type="journal article" date="2023" name="Sci. Data">
        <title>Genome assembly of the Korean intertidal mud-creeper Batillaria attramentaria.</title>
        <authorList>
            <person name="Patra A.K."/>
            <person name="Ho P.T."/>
            <person name="Jun S."/>
            <person name="Lee S.J."/>
            <person name="Kim Y."/>
            <person name="Won Y.J."/>
        </authorList>
    </citation>
    <scope>NUCLEOTIDE SEQUENCE [LARGE SCALE GENOMIC DNA]</scope>
    <source>
        <strain evidence="2">Wonlab-2016</strain>
    </source>
</reference>
<evidence type="ECO:0000313" key="3">
    <source>
        <dbReference type="Proteomes" id="UP001519460"/>
    </source>
</evidence>
<organism evidence="2 3">
    <name type="scientific">Batillaria attramentaria</name>
    <dbReference type="NCBI Taxonomy" id="370345"/>
    <lineage>
        <taxon>Eukaryota</taxon>
        <taxon>Metazoa</taxon>
        <taxon>Spiralia</taxon>
        <taxon>Lophotrochozoa</taxon>
        <taxon>Mollusca</taxon>
        <taxon>Gastropoda</taxon>
        <taxon>Caenogastropoda</taxon>
        <taxon>Sorbeoconcha</taxon>
        <taxon>Cerithioidea</taxon>
        <taxon>Batillariidae</taxon>
        <taxon>Batillaria</taxon>
    </lineage>
</organism>
<evidence type="ECO:0000313" key="2">
    <source>
        <dbReference type="EMBL" id="KAK7504708.1"/>
    </source>
</evidence>
<proteinExistence type="predicted"/>